<evidence type="ECO:0000259" key="6">
    <source>
        <dbReference type="SMART" id="SM00093"/>
    </source>
</evidence>
<feature type="chain" id="PRO_5040391011" description="Serpin domain-containing protein" evidence="5">
    <location>
        <begin position="20"/>
        <end position="391"/>
    </location>
</feature>
<dbReference type="InterPro" id="IPR042185">
    <property type="entry name" value="Serpin_sf_2"/>
</dbReference>
<dbReference type="SUPFAM" id="SSF56574">
    <property type="entry name" value="Serpins"/>
    <property type="match status" value="1"/>
</dbReference>
<dbReference type="GO" id="GO:0005615">
    <property type="term" value="C:extracellular space"/>
    <property type="evidence" value="ECO:0007669"/>
    <property type="project" value="InterPro"/>
</dbReference>
<dbReference type="SMART" id="SM00093">
    <property type="entry name" value="SERPIN"/>
    <property type="match status" value="1"/>
</dbReference>
<keyword evidence="5" id="KW-0732">Signal</keyword>
<protein>
    <recommendedName>
        <fullName evidence="6">Serpin domain-containing protein</fullName>
    </recommendedName>
</protein>
<dbReference type="OrthoDB" id="9518664at2759"/>
<keyword evidence="2" id="KW-0646">Protease inhibitor</keyword>
<dbReference type="EMBL" id="OU898277">
    <property type="protein sequence ID" value="CAG9829988.1"/>
    <property type="molecule type" value="Genomic_DNA"/>
</dbReference>
<dbReference type="PROSITE" id="PS00284">
    <property type="entry name" value="SERPIN"/>
    <property type="match status" value="1"/>
</dbReference>
<organism evidence="7 8">
    <name type="scientific">Diabrotica balteata</name>
    <name type="common">Banded cucumber beetle</name>
    <dbReference type="NCBI Taxonomy" id="107213"/>
    <lineage>
        <taxon>Eukaryota</taxon>
        <taxon>Metazoa</taxon>
        <taxon>Ecdysozoa</taxon>
        <taxon>Arthropoda</taxon>
        <taxon>Hexapoda</taxon>
        <taxon>Insecta</taxon>
        <taxon>Pterygota</taxon>
        <taxon>Neoptera</taxon>
        <taxon>Endopterygota</taxon>
        <taxon>Coleoptera</taxon>
        <taxon>Polyphaga</taxon>
        <taxon>Cucujiformia</taxon>
        <taxon>Chrysomeloidea</taxon>
        <taxon>Chrysomelidae</taxon>
        <taxon>Galerucinae</taxon>
        <taxon>Diabroticina</taxon>
        <taxon>Diabroticites</taxon>
        <taxon>Diabrotica</taxon>
    </lineage>
</organism>
<comment type="similarity">
    <text evidence="1 4">Belongs to the serpin family.</text>
</comment>
<dbReference type="InterPro" id="IPR036186">
    <property type="entry name" value="Serpin_sf"/>
</dbReference>
<dbReference type="InterPro" id="IPR023795">
    <property type="entry name" value="Serpin_CS"/>
</dbReference>
<sequence length="391" mass="44167">MRYDLIIVIVYASIFGSNAYEYDQTESVVKAHNEFTIDAYQELVKIFNGSNFMVSGLSAEIALSLLANGARGETQYQLLEGLRLPYDIESVNKVYANLTSRLKINQTRTKLLSANKIYVAQNFLIKNQFHDIAVKMYDAEVQNLDFNNSEEAANTINDWVDHKTNSRIQDFVDSKTLNSNTKLVLVNALYFAGEWKNPFPIENTADMTFHSSPTESKNITTMYTVASTKYAYNDKLKAEFLELEFTDANISMTFVLPDEIDGLGTVEQNIAEYLAPQNMKIKEVLIKLPKIRLETAINFTSILESLGMTDIFNDADLSGIADNKLEVSKVDQKTYIDVNEYGAAAAASTAISVHNRQHGFQKKFQADHPFLFYIKENDLGEILFVGRFTSK</sequence>
<keyword evidence="8" id="KW-1185">Reference proteome</keyword>
<evidence type="ECO:0000256" key="3">
    <source>
        <dbReference type="ARBA" id="ARBA00022900"/>
    </source>
</evidence>
<dbReference type="PANTHER" id="PTHR11461">
    <property type="entry name" value="SERINE PROTEASE INHIBITOR, SERPIN"/>
    <property type="match status" value="1"/>
</dbReference>
<evidence type="ECO:0000256" key="4">
    <source>
        <dbReference type="RuleBase" id="RU000411"/>
    </source>
</evidence>
<keyword evidence="3" id="KW-0722">Serine protease inhibitor</keyword>
<dbReference type="Proteomes" id="UP001153709">
    <property type="component" value="Chromosome 2"/>
</dbReference>
<dbReference type="InterPro" id="IPR023796">
    <property type="entry name" value="Serpin_dom"/>
</dbReference>
<reference evidence="7" key="1">
    <citation type="submission" date="2022-01" db="EMBL/GenBank/DDBJ databases">
        <authorList>
            <person name="King R."/>
        </authorList>
    </citation>
    <scope>NUCLEOTIDE SEQUENCE</scope>
</reference>
<accession>A0A9N9SR42</accession>
<proteinExistence type="inferred from homology"/>
<feature type="domain" description="Serpin" evidence="6">
    <location>
        <begin position="37"/>
        <end position="391"/>
    </location>
</feature>
<dbReference type="PANTHER" id="PTHR11461:SF211">
    <property type="entry name" value="GH10112P-RELATED"/>
    <property type="match status" value="1"/>
</dbReference>
<name>A0A9N9SR42_DIABA</name>
<dbReference type="InterPro" id="IPR000215">
    <property type="entry name" value="Serpin_fam"/>
</dbReference>
<gene>
    <name evidence="7" type="ORF">DIABBA_LOCUS3730</name>
</gene>
<dbReference type="Gene3D" id="2.30.39.10">
    <property type="entry name" value="Alpha-1-antitrypsin, domain 1"/>
    <property type="match status" value="1"/>
</dbReference>
<dbReference type="InterPro" id="IPR042178">
    <property type="entry name" value="Serpin_sf_1"/>
</dbReference>
<feature type="signal peptide" evidence="5">
    <location>
        <begin position="1"/>
        <end position="19"/>
    </location>
</feature>
<dbReference type="Gene3D" id="3.30.497.10">
    <property type="entry name" value="Antithrombin, subunit I, domain 2"/>
    <property type="match status" value="1"/>
</dbReference>
<dbReference type="Pfam" id="PF00079">
    <property type="entry name" value="Serpin"/>
    <property type="match status" value="1"/>
</dbReference>
<evidence type="ECO:0000313" key="7">
    <source>
        <dbReference type="EMBL" id="CAG9829988.1"/>
    </source>
</evidence>
<evidence type="ECO:0000256" key="5">
    <source>
        <dbReference type="SAM" id="SignalP"/>
    </source>
</evidence>
<dbReference type="GO" id="GO:0004867">
    <property type="term" value="F:serine-type endopeptidase inhibitor activity"/>
    <property type="evidence" value="ECO:0007669"/>
    <property type="project" value="UniProtKB-KW"/>
</dbReference>
<evidence type="ECO:0000256" key="1">
    <source>
        <dbReference type="ARBA" id="ARBA00009500"/>
    </source>
</evidence>
<dbReference type="AlphaFoldDB" id="A0A9N9SR42"/>
<evidence type="ECO:0000256" key="2">
    <source>
        <dbReference type="ARBA" id="ARBA00022690"/>
    </source>
</evidence>
<evidence type="ECO:0000313" key="8">
    <source>
        <dbReference type="Proteomes" id="UP001153709"/>
    </source>
</evidence>